<feature type="region of interest" description="Disordered" evidence="1">
    <location>
        <begin position="257"/>
        <end position="287"/>
    </location>
</feature>
<accession>A0A5J5EX55</accession>
<feature type="compositionally biased region" description="Low complexity" evidence="1">
    <location>
        <begin position="270"/>
        <end position="287"/>
    </location>
</feature>
<dbReference type="Proteomes" id="UP000326924">
    <property type="component" value="Unassembled WGS sequence"/>
</dbReference>
<sequence length="405" mass="44467">MDPVTLSLSAISVTAAIAIRVGGYIAHLQNAGDEFDDVLFQLRGTSSVLEKLKDLFAAENAANAANVPASILDEYLRDLRLRQNELDDIDKLLQAISRKLYDRETSLFSRIRQKNSLANGEMSRLTNRLLFFNQSLMNMLATHQNRMLLEIHKGVTSVRKTGQELKRGMRMDIGVRYGSAALNAIQGDEWGVEPATTTTRRTRSLPAYGTPLPTAPLGVPEIPGDTGICCGRSPMLQYSPPPPTYHSAPLECGDDMFYEPRMPSPPPVHSPVSPTSSTTTWASSLPSTAPYPVERSSYFHTPMPSAPYSSSPPPPRSSSNSSYSTEYSGRAYGGVPLYEHSGQYYGGGLHPPAPHHDLRRSSSNRMLNAGSAYGGQPTLHRAASTRILQTHYAQELRRSQMDEWG</sequence>
<dbReference type="InParanoid" id="A0A5J5EX55"/>
<protein>
    <recommendedName>
        <fullName evidence="4">Fungal N-terminal domain-containing protein</fullName>
    </recommendedName>
</protein>
<feature type="region of interest" description="Disordered" evidence="1">
    <location>
        <begin position="304"/>
        <end position="326"/>
    </location>
</feature>
<organism evidence="2 3">
    <name type="scientific">Sphaerosporella brunnea</name>
    <dbReference type="NCBI Taxonomy" id="1250544"/>
    <lineage>
        <taxon>Eukaryota</taxon>
        <taxon>Fungi</taxon>
        <taxon>Dikarya</taxon>
        <taxon>Ascomycota</taxon>
        <taxon>Pezizomycotina</taxon>
        <taxon>Pezizomycetes</taxon>
        <taxon>Pezizales</taxon>
        <taxon>Pyronemataceae</taxon>
        <taxon>Sphaerosporella</taxon>
    </lineage>
</organism>
<evidence type="ECO:0000313" key="2">
    <source>
        <dbReference type="EMBL" id="KAA8906132.1"/>
    </source>
</evidence>
<feature type="compositionally biased region" description="Low complexity" evidence="1">
    <location>
        <begin position="317"/>
        <end position="326"/>
    </location>
</feature>
<reference evidence="2 3" key="1">
    <citation type="submission" date="2019-09" db="EMBL/GenBank/DDBJ databases">
        <title>Draft genome of the ectomycorrhizal ascomycete Sphaerosporella brunnea.</title>
        <authorList>
            <consortium name="DOE Joint Genome Institute"/>
            <person name="Benucci G.M."/>
            <person name="Marozzi G."/>
            <person name="Antonielli L."/>
            <person name="Sanchez S."/>
            <person name="Marco P."/>
            <person name="Wang X."/>
            <person name="Falini L.B."/>
            <person name="Barry K."/>
            <person name="Haridas S."/>
            <person name="Lipzen A."/>
            <person name="Labutti K."/>
            <person name="Grigoriev I.V."/>
            <person name="Murat C."/>
            <person name="Martin F."/>
            <person name="Albertini E."/>
            <person name="Donnini D."/>
            <person name="Bonito G."/>
        </authorList>
    </citation>
    <scope>NUCLEOTIDE SEQUENCE [LARGE SCALE GENOMIC DNA]</scope>
    <source>
        <strain evidence="2 3">Sb_GMNB300</strain>
    </source>
</reference>
<dbReference type="AlphaFoldDB" id="A0A5J5EX55"/>
<evidence type="ECO:0000313" key="3">
    <source>
        <dbReference type="Proteomes" id="UP000326924"/>
    </source>
</evidence>
<gene>
    <name evidence="2" type="ORF">FN846DRAFT_890306</name>
</gene>
<evidence type="ECO:0000256" key="1">
    <source>
        <dbReference type="SAM" id="MobiDB-lite"/>
    </source>
</evidence>
<evidence type="ECO:0008006" key="4">
    <source>
        <dbReference type="Google" id="ProtNLM"/>
    </source>
</evidence>
<dbReference type="OrthoDB" id="10649400at2759"/>
<comment type="caution">
    <text evidence="2">The sequence shown here is derived from an EMBL/GenBank/DDBJ whole genome shotgun (WGS) entry which is preliminary data.</text>
</comment>
<dbReference type="EMBL" id="VXIS01000092">
    <property type="protein sequence ID" value="KAA8906132.1"/>
    <property type="molecule type" value="Genomic_DNA"/>
</dbReference>
<keyword evidence="3" id="KW-1185">Reference proteome</keyword>
<name>A0A5J5EX55_9PEZI</name>
<proteinExistence type="predicted"/>